<proteinExistence type="predicted"/>
<dbReference type="Proteomes" id="UP000192247">
    <property type="component" value="Unassembled WGS sequence"/>
</dbReference>
<dbReference type="EMBL" id="MNPL01030288">
    <property type="protein sequence ID" value="OQR67007.1"/>
    <property type="molecule type" value="Genomic_DNA"/>
</dbReference>
<organism evidence="2 3">
    <name type="scientific">Tropilaelaps mercedesae</name>
    <dbReference type="NCBI Taxonomy" id="418985"/>
    <lineage>
        <taxon>Eukaryota</taxon>
        <taxon>Metazoa</taxon>
        <taxon>Ecdysozoa</taxon>
        <taxon>Arthropoda</taxon>
        <taxon>Chelicerata</taxon>
        <taxon>Arachnida</taxon>
        <taxon>Acari</taxon>
        <taxon>Parasitiformes</taxon>
        <taxon>Mesostigmata</taxon>
        <taxon>Gamasina</taxon>
        <taxon>Dermanyssoidea</taxon>
        <taxon>Laelapidae</taxon>
        <taxon>Tropilaelaps</taxon>
    </lineage>
</organism>
<feature type="compositionally biased region" description="Basic and acidic residues" evidence="1">
    <location>
        <begin position="64"/>
        <end position="74"/>
    </location>
</feature>
<accession>A0A1V9X0M2</accession>
<evidence type="ECO:0000256" key="1">
    <source>
        <dbReference type="SAM" id="MobiDB-lite"/>
    </source>
</evidence>
<protein>
    <submittedName>
        <fullName evidence="2">Uncharacterized protein</fullName>
    </submittedName>
</protein>
<dbReference type="AlphaFoldDB" id="A0A1V9X0M2"/>
<reference evidence="2 3" key="1">
    <citation type="journal article" date="2017" name="Gigascience">
        <title>Draft genome of the honey bee ectoparasitic mite, Tropilaelaps mercedesae, is shaped by the parasitic life history.</title>
        <authorList>
            <person name="Dong X."/>
            <person name="Armstrong S.D."/>
            <person name="Xia D."/>
            <person name="Makepeace B.L."/>
            <person name="Darby A.C."/>
            <person name="Kadowaki T."/>
        </authorList>
    </citation>
    <scope>NUCLEOTIDE SEQUENCE [LARGE SCALE GENOMIC DNA]</scope>
    <source>
        <strain evidence="2">Wuxi-XJTLU</strain>
    </source>
</reference>
<gene>
    <name evidence="2" type="ORF">BIW11_13787</name>
</gene>
<dbReference type="InParanoid" id="A0A1V9X0M2"/>
<evidence type="ECO:0000313" key="3">
    <source>
        <dbReference type="Proteomes" id="UP000192247"/>
    </source>
</evidence>
<feature type="region of interest" description="Disordered" evidence="1">
    <location>
        <begin position="46"/>
        <end position="74"/>
    </location>
</feature>
<keyword evidence="3" id="KW-1185">Reference proteome</keyword>
<name>A0A1V9X0M2_9ACAR</name>
<evidence type="ECO:0000313" key="2">
    <source>
        <dbReference type="EMBL" id="OQR67007.1"/>
    </source>
</evidence>
<sequence>MAMIKSEMSKELVVNVLQQEDGKEGETVQIRIEPGVTMAGSHAVELAGSAEDMEDDNPQDSVDTEGHENAEEVQQHHGAIVLAGGSA</sequence>
<comment type="caution">
    <text evidence="2">The sequence shown here is derived from an EMBL/GenBank/DDBJ whole genome shotgun (WGS) entry which is preliminary data.</text>
</comment>